<feature type="region of interest" description="Disordered" evidence="1">
    <location>
        <begin position="198"/>
        <end position="229"/>
    </location>
</feature>
<evidence type="ECO:0000256" key="1">
    <source>
        <dbReference type="SAM" id="MobiDB-lite"/>
    </source>
</evidence>
<proteinExistence type="predicted"/>
<dbReference type="RefSeq" id="WP_308703678.1">
    <property type="nucleotide sequence ID" value="NZ_AP027463.1"/>
</dbReference>
<protein>
    <recommendedName>
        <fullName evidence="4">Cell surface protein</fullName>
    </recommendedName>
</protein>
<gene>
    <name evidence="2" type="ORF">RA086_10150</name>
</gene>
<comment type="caution">
    <text evidence="2">The sequence shown here is derived from an EMBL/GenBank/DDBJ whole genome shotgun (WGS) entry which is preliminary data.</text>
</comment>
<evidence type="ECO:0000313" key="2">
    <source>
        <dbReference type="EMBL" id="MDQ7937970.1"/>
    </source>
</evidence>
<feature type="compositionally biased region" description="Polar residues" evidence="1">
    <location>
        <begin position="204"/>
        <end position="229"/>
    </location>
</feature>
<sequence length="520" mass="54344">MKLNLIWRRLALLLVVLISVSCGISLVGQAASGTANSNKIDGGIRLKAYDGYSLSQYVLFSKITANNIEDNRITKNTTQITVTIDSDHSAITGKTWQIGQGSLDVLDAKGTSLLSKPSTAGKLSGTDLTFSPSTQVLNVNLKKLGTFGLQAPIYVGVTFSPKTSSIEGNPMTMSYGFGEFPADNAALAAMKDVTIDNPVKPSDQEITGTADPETTISTELDDQTATTDADGNYTLKLSKSIADLGNPDTIKVYEGNDMGDTKSAEATVRKSVPVLKADSESLTVTPAQLEGLTGKSDSDVLTWLAGQAGITVNDSVSGDVDSAAKYESTDTDLAQKLTGLATNASTTIDVGADSNGVKATTDLAIKVTKSAGELKFTTVSDSLSYGNLKVPNATTFFAPTASPEIEISDTRDADSPWRVTATADTLVDTSDASRQLSGQLMYVNSDGQAESLAEAQTVASGTRATGVTTVKAVDGWETQADQPSGVGKTGIYLQAKPNIYTGGGQTDYSGNITWQLVDAP</sequence>
<evidence type="ECO:0000313" key="3">
    <source>
        <dbReference type="Proteomes" id="UP001227831"/>
    </source>
</evidence>
<dbReference type="PROSITE" id="PS51257">
    <property type="entry name" value="PROKAR_LIPOPROTEIN"/>
    <property type="match status" value="1"/>
</dbReference>
<reference evidence="2 3" key="1">
    <citation type="journal article" date="2023" name="Int. J. Syst. Evol. Microbiol.">
        <title>Lactiplantibacillus brownii sp. nov., a novel psychrotolerant species isolated from sauerkraut.</title>
        <authorList>
            <person name="Heng Y.C."/>
            <person name="Silvaraju S."/>
            <person name="Lee J.K.Y."/>
            <person name="Kittelmann S."/>
        </authorList>
    </citation>
    <scope>NUCLEOTIDE SEQUENCE [LARGE SCALE GENOMIC DNA]</scope>
    <source>
        <strain evidence="2 3">WILCCON 0030</strain>
    </source>
</reference>
<keyword evidence="3" id="KW-1185">Reference proteome</keyword>
<dbReference type="Proteomes" id="UP001227831">
    <property type="component" value="Unassembled WGS sequence"/>
</dbReference>
<name>A0ABU1ACC2_9LACO</name>
<evidence type="ECO:0008006" key="4">
    <source>
        <dbReference type="Google" id="ProtNLM"/>
    </source>
</evidence>
<dbReference type="EMBL" id="JAVCWF010000001">
    <property type="protein sequence ID" value="MDQ7937970.1"/>
    <property type="molecule type" value="Genomic_DNA"/>
</dbReference>
<organism evidence="2 3">
    <name type="scientific">Lactiplantibacillus brownii</name>
    <dbReference type="NCBI Taxonomy" id="3069269"/>
    <lineage>
        <taxon>Bacteria</taxon>
        <taxon>Bacillati</taxon>
        <taxon>Bacillota</taxon>
        <taxon>Bacilli</taxon>
        <taxon>Lactobacillales</taxon>
        <taxon>Lactobacillaceae</taxon>
        <taxon>Lactiplantibacillus</taxon>
    </lineage>
</organism>
<accession>A0ABU1ACC2</accession>